<dbReference type="InterPro" id="IPR036396">
    <property type="entry name" value="Cyt_P450_sf"/>
</dbReference>
<keyword evidence="4 6" id="KW-0479">Metal-binding</keyword>
<evidence type="ECO:0000256" key="3">
    <source>
        <dbReference type="ARBA" id="ARBA00022617"/>
    </source>
</evidence>
<dbReference type="GO" id="GO:0008395">
    <property type="term" value="F:steroid hydroxylase activity"/>
    <property type="evidence" value="ECO:0007669"/>
    <property type="project" value="TreeGrafter"/>
</dbReference>
<evidence type="ECO:0000313" key="8">
    <source>
        <dbReference type="EMBL" id="CZR64820.1"/>
    </source>
</evidence>
<dbReference type="Pfam" id="PF00067">
    <property type="entry name" value="p450"/>
    <property type="match status" value="1"/>
</dbReference>
<dbReference type="STRING" id="576137.A0A1L7XIF9"/>
<dbReference type="Proteomes" id="UP000184330">
    <property type="component" value="Unassembled WGS sequence"/>
</dbReference>
<name>A0A1L7XIF9_9HELO</name>
<gene>
    <name evidence="8" type="ORF">PAC_14719</name>
</gene>
<keyword evidence="7" id="KW-1133">Transmembrane helix</keyword>
<dbReference type="Gene3D" id="1.10.630.10">
    <property type="entry name" value="Cytochrome P450"/>
    <property type="match status" value="1"/>
</dbReference>
<keyword evidence="3 6" id="KW-0349">Heme</keyword>
<comment type="similarity">
    <text evidence="2">Belongs to the cytochrome P450 family.</text>
</comment>
<comment type="cofactor">
    <cofactor evidence="1 6">
        <name>heme</name>
        <dbReference type="ChEBI" id="CHEBI:30413"/>
    </cofactor>
</comment>
<organism evidence="8 9">
    <name type="scientific">Phialocephala subalpina</name>
    <dbReference type="NCBI Taxonomy" id="576137"/>
    <lineage>
        <taxon>Eukaryota</taxon>
        <taxon>Fungi</taxon>
        <taxon>Dikarya</taxon>
        <taxon>Ascomycota</taxon>
        <taxon>Pezizomycotina</taxon>
        <taxon>Leotiomycetes</taxon>
        <taxon>Helotiales</taxon>
        <taxon>Mollisiaceae</taxon>
        <taxon>Phialocephala</taxon>
        <taxon>Phialocephala fortinii species complex</taxon>
    </lineage>
</organism>
<keyword evidence="7" id="KW-0812">Transmembrane</keyword>
<keyword evidence="9" id="KW-1185">Reference proteome</keyword>
<dbReference type="InterPro" id="IPR002403">
    <property type="entry name" value="Cyt_P450_E_grp-IV"/>
</dbReference>
<evidence type="ECO:0000256" key="5">
    <source>
        <dbReference type="ARBA" id="ARBA00023004"/>
    </source>
</evidence>
<proteinExistence type="inferred from homology"/>
<dbReference type="CDD" id="cd11040">
    <property type="entry name" value="CYP7_CYP8-like"/>
    <property type="match status" value="1"/>
</dbReference>
<dbReference type="GO" id="GO:0016705">
    <property type="term" value="F:oxidoreductase activity, acting on paired donors, with incorporation or reduction of molecular oxygen"/>
    <property type="evidence" value="ECO:0007669"/>
    <property type="project" value="InterPro"/>
</dbReference>
<evidence type="ECO:0000256" key="2">
    <source>
        <dbReference type="ARBA" id="ARBA00010617"/>
    </source>
</evidence>
<keyword evidence="7" id="KW-0472">Membrane</keyword>
<dbReference type="OrthoDB" id="3366823at2759"/>
<evidence type="ECO:0000256" key="6">
    <source>
        <dbReference type="PIRSR" id="PIRSR602403-1"/>
    </source>
</evidence>
<dbReference type="AlphaFoldDB" id="A0A1L7XIF9"/>
<sequence length="552" mass="61720">MAIPLFLSTGVKALDIVVAILGASLAICGGTYIFTSCRFWFQSRGNAGRFQGREPLILPYSIPYLAGFPRLMNPHAMYEYALRKAPQNAPVKLLVGPIAIYVLFGDKNIRMIFKNSKASKESSSKLIMRSSGMKPKDQAVFTSDTSGIGIVPQNPVPEEKRIWRKTHETGVTHLASGPSVNQLTNGFMTRFVNELNKNPVGHSFTVPVWDYVKKSMFVASTTALAGSEIFRVNPDLVKTYWDFDEAFLMIAIGLPKLLYPQGPARRDCMLNSAIRWLESAHENFDERDRDPEWDPLFGSAYMRNMIADMKNGGVSTHGQAAALLSIIWAINSNAIPCAVWILLESFQRPGLVQRLREEITPAAYTDSQGELTIDITKLVSQCPLLTSIYQECLRTRASNTITRKLEDDLECDGYILKKGSFLMSPSWLPMHGPLWDVPGHPAKDFWPERFIEMPKLAPKDSDGKSQFEAAMKTDNWFPYGGGAMICTGRFFAKQEILVAAALLILKFDFEPKEWIMHSGKQSSRPAMPDEAFAGSGILPPDRDLMVTMRRAR</sequence>
<reference evidence="8 9" key="1">
    <citation type="submission" date="2016-03" db="EMBL/GenBank/DDBJ databases">
        <authorList>
            <person name="Ploux O."/>
        </authorList>
    </citation>
    <scope>NUCLEOTIDE SEQUENCE [LARGE SCALE GENOMIC DNA]</scope>
    <source>
        <strain evidence="8 9">UAMH 11012</strain>
    </source>
</reference>
<dbReference type="EMBL" id="FJOG01000028">
    <property type="protein sequence ID" value="CZR64820.1"/>
    <property type="molecule type" value="Genomic_DNA"/>
</dbReference>
<dbReference type="InterPro" id="IPR050529">
    <property type="entry name" value="CYP450_sterol_14alpha_dmase"/>
</dbReference>
<dbReference type="PRINTS" id="PR00465">
    <property type="entry name" value="EP450IV"/>
</dbReference>
<dbReference type="GO" id="GO:0005506">
    <property type="term" value="F:iron ion binding"/>
    <property type="evidence" value="ECO:0007669"/>
    <property type="project" value="InterPro"/>
</dbReference>
<dbReference type="InterPro" id="IPR001128">
    <property type="entry name" value="Cyt_P450"/>
</dbReference>
<dbReference type="PANTHER" id="PTHR24304">
    <property type="entry name" value="CYTOCHROME P450 FAMILY 7"/>
    <property type="match status" value="1"/>
</dbReference>
<dbReference type="SUPFAM" id="SSF48264">
    <property type="entry name" value="Cytochrome P450"/>
    <property type="match status" value="1"/>
</dbReference>
<evidence type="ECO:0000256" key="7">
    <source>
        <dbReference type="SAM" id="Phobius"/>
    </source>
</evidence>
<feature type="binding site" description="axial binding residue" evidence="6">
    <location>
        <position position="486"/>
    </location>
    <ligand>
        <name>heme</name>
        <dbReference type="ChEBI" id="CHEBI:30413"/>
    </ligand>
    <ligandPart>
        <name>Fe</name>
        <dbReference type="ChEBI" id="CHEBI:18248"/>
    </ligandPart>
</feature>
<accession>A0A1L7XIF9</accession>
<evidence type="ECO:0000313" key="9">
    <source>
        <dbReference type="Proteomes" id="UP000184330"/>
    </source>
</evidence>
<evidence type="ECO:0000256" key="4">
    <source>
        <dbReference type="ARBA" id="ARBA00022723"/>
    </source>
</evidence>
<keyword evidence="5 6" id="KW-0408">Iron</keyword>
<protein>
    <submittedName>
        <fullName evidence="8">Related to cytochrome P450 7B1</fullName>
    </submittedName>
</protein>
<dbReference type="GO" id="GO:0020037">
    <property type="term" value="F:heme binding"/>
    <property type="evidence" value="ECO:0007669"/>
    <property type="project" value="InterPro"/>
</dbReference>
<evidence type="ECO:0000256" key="1">
    <source>
        <dbReference type="ARBA" id="ARBA00001971"/>
    </source>
</evidence>
<dbReference type="PANTHER" id="PTHR24304:SF2">
    <property type="entry name" value="24-HYDROXYCHOLESTEROL 7-ALPHA-HYDROXYLASE"/>
    <property type="match status" value="1"/>
</dbReference>
<feature type="transmembrane region" description="Helical" evidence="7">
    <location>
        <begin position="16"/>
        <end position="41"/>
    </location>
</feature>